<keyword evidence="2" id="KW-1185">Reference proteome</keyword>
<evidence type="ECO:0000313" key="2">
    <source>
        <dbReference type="Proteomes" id="UP000218765"/>
    </source>
</evidence>
<proteinExistence type="predicted"/>
<reference evidence="1 2" key="1">
    <citation type="submission" date="2017-05" db="EMBL/GenBank/DDBJ databases">
        <title>Thiocyanate degradation by Thiohalobacter thiocyanaticus FOKN1.</title>
        <authorList>
            <person name="Oshiki M."/>
            <person name="Fukushima T."/>
            <person name="Kawano S."/>
            <person name="Nakagawa J."/>
        </authorList>
    </citation>
    <scope>NUCLEOTIDE SEQUENCE [LARGE SCALE GENOMIC DNA]</scope>
    <source>
        <strain evidence="1 2">FOKN1</strain>
    </source>
</reference>
<gene>
    <name evidence="1" type="ORF">FOKN1_0061</name>
</gene>
<evidence type="ECO:0000313" key="1">
    <source>
        <dbReference type="EMBL" id="BAZ92466.1"/>
    </source>
</evidence>
<dbReference type="OrthoDB" id="5593306at2"/>
<organism evidence="1 2">
    <name type="scientific">Thiohalobacter thiocyanaticus</name>
    <dbReference type="NCBI Taxonomy" id="585455"/>
    <lineage>
        <taxon>Bacteria</taxon>
        <taxon>Pseudomonadati</taxon>
        <taxon>Pseudomonadota</taxon>
        <taxon>Gammaproteobacteria</taxon>
        <taxon>Thiohalobacterales</taxon>
        <taxon>Thiohalobacteraceae</taxon>
        <taxon>Thiohalobacter</taxon>
    </lineage>
</organism>
<dbReference type="Proteomes" id="UP000218765">
    <property type="component" value="Chromosome"/>
</dbReference>
<dbReference type="AlphaFoldDB" id="A0A1Z4VLI7"/>
<sequence>MQQAHHSTFDFDRWSELASRDPEGFEARRTQAIEAAIRQAPVRTQARLRRLQWKLDQVRRTSGTPLAACIRMHNLMWDSVYGRGGLLESLNRDPRQGLPARPGNVVNFARRDAKGL</sequence>
<dbReference type="Pfam" id="PF11333">
    <property type="entry name" value="DUF3135"/>
    <property type="match status" value="1"/>
</dbReference>
<protein>
    <recommendedName>
        <fullName evidence="3">DUF3135 domain-containing protein</fullName>
    </recommendedName>
</protein>
<dbReference type="KEGG" id="ttc:FOKN1_0061"/>
<dbReference type="InterPro" id="IPR021482">
    <property type="entry name" value="DUF3135"/>
</dbReference>
<dbReference type="EMBL" id="AP018052">
    <property type="protein sequence ID" value="BAZ92466.1"/>
    <property type="molecule type" value="Genomic_DNA"/>
</dbReference>
<dbReference type="RefSeq" id="WP_157745189.1">
    <property type="nucleotide sequence ID" value="NZ_AP018052.1"/>
</dbReference>
<accession>A0A1Z4VLI7</accession>
<evidence type="ECO:0008006" key="3">
    <source>
        <dbReference type="Google" id="ProtNLM"/>
    </source>
</evidence>
<name>A0A1Z4VLI7_9GAMM</name>